<keyword evidence="2 7" id="KW-0645">Protease</keyword>
<dbReference type="GeneID" id="111603339"/>
<dbReference type="InterPro" id="IPR043504">
    <property type="entry name" value="Peptidase_S1_PA_chymotrypsin"/>
</dbReference>
<dbReference type="InterPro" id="IPR018114">
    <property type="entry name" value="TRYPSIN_HIS"/>
</dbReference>
<dbReference type="PROSITE" id="PS50240">
    <property type="entry name" value="TRYPSIN_DOM"/>
    <property type="match status" value="1"/>
</dbReference>
<evidence type="ECO:0000313" key="10">
    <source>
        <dbReference type="RefSeq" id="XP_030081636.1"/>
    </source>
</evidence>
<dbReference type="KEGG" id="dhe:111603339"/>
<dbReference type="Pfam" id="PF00089">
    <property type="entry name" value="Trypsin"/>
    <property type="match status" value="1"/>
</dbReference>
<dbReference type="GO" id="GO:0004252">
    <property type="term" value="F:serine-type endopeptidase activity"/>
    <property type="evidence" value="ECO:0007669"/>
    <property type="project" value="InterPro"/>
</dbReference>
<protein>
    <submittedName>
        <fullName evidence="10">Trypsin-1</fullName>
    </submittedName>
</protein>
<evidence type="ECO:0000256" key="1">
    <source>
        <dbReference type="ARBA" id="ARBA00004606"/>
    </source>
</evidence>
<accession>A0A6J2SWV6</accession>
<evidence type="ECO:0000256" key="2">
    <source>
        <dbReference type="ARBA" id="ARBA00022670"/>
    </source>
</evidence>
<dbReference type="InterPro" id="IPR009003">
    <property type="entry name" value="Peptidase_S1_PA"/>
</dbReference>
<keyword evidence="6" id="KW-1015">Disulfide bond</keyword>
<reference evidence="10" key="1">
    <citation type="submission" date="2025-08" db="UniProtKB">
        <authorList>
            <consortium name="RefSeq"/>
        </authorList>
    </citation>
    <scope>IDENTIFICATION</scope>
    <source>
        <strain evidence="10">15085-1641.00</strain>
        <tissue evidence="10">Whole body</tissue>
    </source>
</reference>
<dbReference type="InterPro" id="IPR001254">
    <property type="entry name" value="Trypsin_dom"/>
</dbReference>
<dbReference type="InterPro" id="IPR001314">
    <property type="entry name" value="Peptidase_S1A"/>
</dbReference>
<dbReference type="InterPro" id="IPR033116">
    <property type="entry name" value="TRYPSIN_SER"/>
</dbReference>
<dbReference type="GO" id="GO:0006508">
    <property type="term" value="P:proteolysis"/>
    <property type="evidence" value="ECO:0007669"/>
    <property type="project" value="UniProtKB-KW"/>
</dbReference>
<dbReference type="PROSITE" id="PS00134">
    <property type="entry name" value="TRYPSIN_HIS"/>
    <property type="match status" value="1"/>
</dbReference>
<evidence type="ECO:0000256" key="5">
    <source>
        <dbReference type="ARBA" id="ARBA00022968"/>
    </source>
</evidence>
<evidence type="ECO:0000256" key="4">
    <source>
        <dbReference type="ARBA" id="ARBA00022825"/>
    </source>
</evidence>
<dbReference type="FunFam" id="2.40.10.10:FF:000006">
    <property type="entry name" value="Serine proteinase stubble"/>
    <property type="match status" value="1"/>
</dbReference>
<dbReference type="OMA" id="RDSCYCN"/>
<gene>
    <name evidence="10" type="primary">LOC111603339</name>
</gene>
<keyword evidence="5" id="KW-0735">Signal-anchor</keyword>
<evidence type="ECO:0000259" key="8">
    <source>
        <dbReference type="PROSITE" id="PS50240"/>
    </source>
</evidence>
<dbReference type="AlphaFoldDB" id="A0A6J2SWV6"/>
<name>A0A6J2SWV6_DROHY</name>
<keyword evidence="4 7" id="KW-0720">Serine protease</keyword>
<dbReference type="PANTHER" id="PTHR24252">
    <property type="entry name" value="ACROSIN-RELATED"/>
    <property type="match status" value="1"/>
</dbReference>
<evidence type="ECO:0000256" key="3">
    <source>
        <dbReference type="ARBA" id="ARBA00022801"/>
    </source>
</evidence>
<dbReference type="OrthoDB" id="10012881at2759"/>
<dbReference type="CDD" id="cd00190">
    <property type="entry name" value="Tryp_SPc"/>
    <property type="match status" value="1"/>
</dbReference>
<organism evidence="9 10">
    <name type="scientific">Drosophila hydei</name>
    <name type="common">Fruit fly</name>
    <dbReference type="NCBI Taxonomy" id="7224"/>
    <lineage>
        <taxon>Eukaryota</taxon>
        <taxon>Metazoa</taxon>
        <taxon>Ecdysozoa</taxon>
        <taxon>Arthropoda</taxon>
        <taxon>Hexapoda</taxon>
        <taxon>Insecta</taxon>
        <taxon>Pterygota</taxon>
        <taxon>Neoptera</taxon>
        <taxon>Endopterygota</taxon>
        <taxon>Diptera</taxon>
        <taxon>Brachycera</taxon>
        <taxon>Muscomorpha</taxon>
        <taxon>Ephydroidea</taxon>
        <taxon>Drosophilidae</taxon>
        <taxon>Drosophila</taxon>
    </lineage>
</organism>
<dbReference type="SMART" id="SM00020">
    <property type="entry name" value="Tryp_SPc"/>
    <property type="match status" value="1"/>
</dbReference>
<evidence type="ECO:0000313" key="9">
    <source>
        <dbReference type="Proteomes" id="UP000504633"/>
    </source>
</evidence>
<dbReference type="Gene3D" id="2.40.10.10">
    <property type="entry name" value="Trypsin-like serine proteases"/>
    <property type="match status" value="1"/>
</dbReference>
<dbReference type="Proteomes" id="UP000504633">
    <property type="component" value="Unplaced"/>
</dbReference>
<comment type="subcellular location">
    <subcellularLocation>
        <location evidence="1">Membrane</location>
        <topology evidence="1">Single-pass type II membrane protein</topology>
    </subcellularLocation>
</comment>
<evidence type="ECO:0000256" key="6">
    <source>
        <dbReference type="ARBA" id="ARBA00023157"/>
    </source>
</evidence>
<dbReference type="SUPFAM" id="SSF50494">
    <property type="entry name" value="Trypsin-like serine proteases"/>
    <property type="match status" value="1"/>
</dbReference>
<proteinExistence type="predicted"/>
<dbReference type="GO" id="GO:0016020">
    <property type="term" value="C:membrane"/>
    <property type="evidence" value="ECO:0007669"/>
    <property type="project" value="UniProtKB-SubCell"/>
</dbReference>
<keyword evidence="5" id="KW-0812">Transmembrane</keyword>
<feature type="domain" description="Peptidase S1" evidence="8">
    <location>
        <begin position="126"/>
        <end position="356"/>
    </location>
</feature>
<dbReference type="PRINTS" id="PR00722">
    <property type="entry name" value="CHYMOTRYPSIN"/>
</dbReference>
<dbReference type="PANTHER" id="PTHR24252:SF7">
    <property type="entry name" value="HYALIN"/>
    <property type="match status" value="1"/>
</dbReference>
<keyword evidence="3 7" id="KW-0378">Hydrolase</keyword>
<keyword evidence="9" id="KW-1185">Reference proteome</keyword>
<dbReference type="PROSITE" id="PS00135">
    <property type="entry name" value="TRYPSIN_SER"/>
    <property type="match status" value="1"/>
</dbReference>
<sequence>MSSTEIFVYMIYIESFDFKLALCGLALGYAYPPPFGGYIYNKPAQQPALLANSSAPPGAQADYIDDLIEQQKLQILSNVLGSTPPASAAAPSSEPASLLPFDSDAKGFRVNRCANCSCGVPNADRIVGGTQVQSNKYPWIAQMLLGSVLFCGGTLINDRYVLTAAHCVIDMDMSAVSVRLLQLNRSSANQGITRGVVFAHAHAGYNPSTLVHDIALLRLDEPVPLVKGMRPVCLPSTQFQTFDYQKAIVAGWGLSYEGGTTSNVLQETTVPIITNAQCRATSYKTMIVDTMLCAGFVQTGGRDACQGDSGGPLIVPDRIFRLAGVVSFGYGCANPNAPGVYTRVSRYLNWIAANTRDSCYCNK</sequence>
<evidence type="ECO:0000256" key="7">
    <source>
        <dbReference type="RuleBase" id="RU363034"/>
    </source>
</evidence>
<dbReference type="RefSeq" id="XP_030081636.1">
    <property type="nucleotide sequence ID" value="XM_030225776.1"/>
</dbReference>